<name>A0A2M8WQ36_9RHOB</name>
<dbReference type="Proteomes" id="UP000228531">
    <property type="component" value="Unassembled WGS sequence"/>
</dbReference>
<dbReference type="PANTHER" id="PTHR30204:SF98">
    <property type="entry name" value="HTH-TYPE TRANSCRIPTIONAL REGULATOR ADHR"/>
    <property type="match status" value="1"/>
</dbReference>
<dbReference type="InterPro" id="IPR015358">
    <property type="entry name" value="Tscrpt_reg_MerR_DNA-bd"/>
</dbReference>
<dbReference type="PANTHER" id="PTHR30204">
    <property type="entry name" value="REDOX-CYCLING DRUG-SENSING TRANSCRIPTIONAL ACTIVATOR SOXR"/>
    <property type="match status" value="1"/>
</dbReference>
<comment type="caution">
    <text evidence="6">The sequence shown here is derived from an EMBL/GenBank/DDBJ whole genome shotgun (WGS) entry which is preliminary data.</text>
</comment>
<accession>A0A2M8WQ36</accession>
<dbReference type="PRINTS" id="PR00040">
    <property type="entry name" value="HTHMERR"/>
</dbReference>
<dbReference type="InterPro" id="IPR009061">
    <property type="entry name" value="DNA-bd_dom_put_sf"/>
</dbReference>
<evidence type="ECO:0000256" key="3">
    <source>
        <dbReference type="ARBA" id="ARBA00023163"/>
    </source>
</evidence>
<dbReference type="InterPro" id="IPR000551">
    <property type="entry name" value="MerR-type_HTH_dom"/>
</dbReference>
<feature type="region of interest" description="Disordered" evidence="4">
    <location>
        <begin position="121"/>
        <end position="144"/>
    </location>
</feature>
<proteinExistence type="predicted"/>
<evidence type="ECO:0000256" key="4">
    <source>
        <dbReference type="SAM" id="MobiDB-lite"/>
    </source>
</evidence>
<keyword evidence="1" id="KW-0805">Transcription regulation</keyword>
<organism evidence="6 7">
    <name type="scientific">Yoonia maricola</name>
    <dbReference type="NCBI Taxonomy" id="420999"/>
    <lineage>
        <taxon>Bacteria</taxon>
        <taxon>Pseudomonadati</taxon>
        <taxon>Pseudomonadota</taxon>
        <taxon>Alphaproteobacteria</taxon>
        <taxon>Rhodobacterales</taxon>
        <taxon>Paracoccaceae</taxon>
        <taxon>Yoonia</taxon>
    </lineage>
</organism>
<dbReference type="OrthoDB" id="9802944at2"/>
<keyword evidence="3" id="KW-0804">Transcription</keyword>
<dbReference type="Pfam" id="PF00376">
    <property type="entry name" value="MerR"/>
    <property type="match status" value="1"/>
</dbReference>
<dbReference type="PROSITE" id="PS00552">
    <property type="entry name" value="HTH_MERR_1"/>
    <property type="match status" value="1"/>
</dbReference>
<dbReference type="RefSeq" id="WP_100367792.1">
    <property type="nucleotide sequence ID" value="NZ_PGTY01000001.1"/>
</dbReference>
<dbReference type="EMBL" id="PGTY01000001">
    <property type="protein sequence ID" value="PJI93043.1"/>
    <property type="molecule type" value="Genomic_DNA"/>
</dbReference>
<dbReference type="GO" id="GO:0003700">
    <property type="term" value="F:DNA-binding transcription factor activity"/>
    <property type="evidence" value="ECO:0007669"/>
    <property type="project" value="InterPro"/>
</dbReference>
<dbReference type="AlphaFoldDB" id="A0A2M8WQ36"/>
<evidence type="ECO:0000313" key="6">
    <source>
        <dbReference type="EMBL" id="PJI93043.1"/>
    </source>
</evidence>
<protein>
    <submittedName>
        <fullName evidence="6">MerR family transcriptional regulator</fullName>
    </submittedName>
</protein>
<evidence type="ECO:0000313" key="7">
    <source>
        <dbReference type="Proteomes" id="UP000228531"/>
    </source>
</evidence>
<dbReference type="Pfam" id="PF09278">
    <property type="entry name" value="MerR-DNA-bind"/>
    <property type="match status" value="1"/>
</dbReference>
<feature type="domain" description="HTH merR-type" evidence="5">
    <location>
        <begin position="1"/>
        <end position="69"/>
    </location>
</feature>
<dbReference type="InterPro" id="IPR047057">
    <property type="entry name" value="MerR_fam"/>
</dbReference>
<gene>
    <name evidence="6" type="ORF">BC777_1910</name>
</gene>
<dbReference type="CDD" id="cd01109">
    <property type="entry name" value="HTH_YyaN"/>
    <property type="match status" value="1"/>
</dbReference>
<evidence type="ECO:0000259" key="5">
    <source>
        <dbReference type="PROSITE" id="PS50937"/>
    </source>
</evidence>
<keyword evidence="2" id="KW-0238">DNA-binding</keyword>
<dbReference type="SMART" id="SM00422">
    <property type="entry name" value="HTH_MERR"/>
    <property type="match status" value="1"/>
</dbReference>
<dbReference type="SUPFAM" id="SSF46955">
    <property type="entry name" value="Putative DNA-binding domain"/>
    <property type="match status" value="1"/>
</dbReference>
<dbReference type="PROSITE" id="PS50937">
    <property type="entry name" value="HTH_MERR_2"/>
    <property type="match status" value="1"/>
</dbReference>
<evidence type="ECO:0000256" key="1">
    <source>
        <dbReference type="ARBA" id="ARBA00023015"/>
    </source>
</evidence>
<dbReference type="Gene3D" id="1.10.1660.10">
    <property type="match status" value="1"/>
</dbReference>
<keyword evidence="7" id="KW-1185">Reference proteome</keyword>
<sequence>MKIGELARRSGLSTHTIRYYERIGLLPRADRDGGGRRNYDASILNWIEFLERLKTTGMPIRDMLRYAKLRDLGDQTGPDRRALLEEHRTVVRAKVAALQACLLVLDTKIDGYVDTEIRTQNDQRKPKIRANDTAGTWQARAERD</sequence>
<reference evidence="6 7" key="1">
    <citation type="submission" date="2017-11" db="EMBL/GenBank/DDBJ databases">
        <title>Genomic Encyclopedia of Archaeal and Bacterial Type Strains, Phase II (KMG-II): From Individual Species to Whole Genera.</title>
        <authorList>
            <person name="Goeker M."/>
        </authorList>
    </citation>
    <scope>NUCLEOTIDE SEQUENCE [LARGE SCALE GENOMIC DNA]</scope>
    <source>
        <strain evidence="6 7">DSM 29128</strain>
    </source>
</reference>
<evidence type="ECO:0000256" key="2">
    <source>
        <dbReference type="ARBA" id="ARBA00023125"/>
    </source>
</evidence>
<dbReference type="GO" id="GO:0003677">
    <property type="term" value="F:DNA binding"/>
    <property type="evidence" value="ECO:0007669"/>
    <property type="project" value="UniProtKB-KW"/>
</dbReference>